<dbReference type="RefSeq" id="WP_109762356.1">
    <property type="nucleotide sequence ID" value="NZ_QGGU01000003.1"/>
</dbReference>
<protein>
    <recommendedName>
        <fullName evidence="4">6-carboxy-5,6,7,8-tetrahydropterin synthase</fullName>
        <ecNumber evidence="3">4.1.2.50</ecNumber>
    </recommendedName>
    <alternativeName>
        <fullName evidence="5">Queuosine biosynthesis protein QueD</fullName>
    </alternativeName>
</protein>
<name>A0A316FX23_9GAMM</name>
<dbReference type="Gene3D" id="3.30.479.10">
    <property type="entry name" value="6-pyruvoyl tetrahydropterin synthase/QueD"/>
    <property type="match status" value="2"/>
</dbReference>
<dbReference type="Pfam" id="PF01242">
    <property type="entry name" value="PTPS"/>
    <property type="match status" value="1"/>
</dbReference>
<dbReference type="UniPathway" id="UPA00391"/>
<gene>
    <name evidence="7" type="ORF">C8D97_10374</name>
</gene>
<evidence type="ECO:0000256" key="1">
    <source>
        <dbReference type="ARBA" id="ARBA00005061"/>
    </source>
</evidence>
<evidence type="ECO:0000256" key="2">
    <source>
        <dbReference type="ARBA" id="ARBA00008900"/>
    </source>
</evidence>
<dbReference type="EMBL" id="QGGU01000003">
    <property type="protein sequence ID" value="PWK53251.1"/>
    <property type="molecule type" value="Genomic_DNA"/>
</dbReference>
<evidence type="ECO:0000313" key="7">
    <source>
        <dbReference type="EMBL" id="PWK53251.1"/>
    </source>
</evidence>
<dbReference type="AlphaFoldDB" id="A0A316FX23"/>
<reference evidence="7 8" key="1">
    <citation type="submission" date="2018-05" db="EMBL/GenBank/DDBJ databases">
        <title>Genomic Encyclopedia of Type Strains, Phase IV (KMG-IV): sequencing the most valuable type-strain genomes for metagenomic binning, comparative biology and taxonomic classification.</title>
        <authorList>
            <person name="Goeker M."/>
        </authorList>
    </citation>
    <scope>NUCLEOTIDE SEQUENCE [LARGE SCALE GENOMIC DNA]</scope>
    <source>
        <strain evidence="7 8">DSM 25350</strain>
    </source>
</reference>
<proteinExistence type="inferred from homology"/>
<dbReference type="InterPro" id="IPR038418">
    <property type="entry name" value="6-PTP_synth/QueD_sf"/>
</dbReference>
<comment type="similarity">
    <text evidence="2">Belongs to the PTPS family. QueD subfamily.</text>
</comment>
<evidence type="ECO:0000256" key="5">
    <source>
        <dbReference type="ARBA" id="ARBA00031449"/>
    </source>
</evidence>
<dbReference type="InterPro" id="IPR007115">
    <property type="entry name" value="6-PTP_synth/QueD"/>
</dbReference>
<dbReference type="SUPFAM" id="SSF55620">
    <property type="entry name" value="Tetrahydrobiopterin biosynthesis enzymes-like"/>
    <property type="match status" value="2"/>
</dbReference>
<accession>A0A316FX23</accession>
<dbReference type="GO" id="GO:0070497">
    <property type="term" value="F:6-carboxytetrahydropterin synthase activity"/>
    <property type="evidence" value="ECO:0007669"/>
    <property type="project" value="UniProtKB-EC"/>
</dbReference>
<dbReference type="OrthoDB" id="5820615at2"/>
<comment type="pathway">
    <text evidence="1">Purine metabolism; 7-cyano-7-deazaguanine biosynthesis.</text>
</comment>
<sequence length="283" mass="32451">MTTLFVEQLTVIDFSYFDPDRGIVGESWILDVELDGSLDDNGMVFDFTHVKKQIKQYVDQLIDHKFVVANHYKNLKTQLESDQLTLELHTNNKDYYCHKSPVQAVTFVPAETISIETVLPFLQDSIKSILPANVHDLRIRLKEESIEGAFYHYSHGLKKHFGDCQRIAHGHRSKIIVHRNNKRDESLEQKIAEEWRDIYLITEGDITSRQNLNEKPYVTLGYLANQGSFELTLPEDVCDTLETDSTVELIAEHLAQKLKQENPTDTFSVRAFEGVKKGAIAKA</sequence>
<comment type="caution">
    <text evidence="7">The sequence shown here is derived from an EMBL/GenBank/DDBJ whole genome shotgun (WGS) entry which is preliminary data.</text>
</comment>
<evidence type="ECO:0000256" key="6">
    <source>
        <dbReference type="ARBA" id="ARBA00048807"/>
    </source>
</evidence>
<keyword evidence="8" id="KW-1185">Reference proteome</keyword>
<evidence type="ECO:0000256" key="4">
    <source>
        <dbReference type="ARBA" id="ARBA00018141"/>
    </source>
</evidence>
<evidence type="ECO:0000256" key="3">
    <source>
        <dbReference type="ARBA" id="ARBA00012982"/>
    </source>
</evidence>
<dbReference type="Proteomes" id="UP000245790">
    <property type="component" value="Unassembled WGS sequence"/>
</dbReference>
<dbReference type="EC" id="4.1.2.50" evidence="3"/>
<comment type="catalytic activity">
    <reaction evidence="6">
        <text>7,8-dihydroneopterin 3'-triphosphate + H2O = 6-carboxy-5,6,7,8-tetrahydropterin + triphosphate + acetaldehyde + 2 H(+)</text>
        <dbReference type="Rhea" id="RHEA:27966"/>
        <dbReference type="ChEBI" id="CHEBI:15343"/>
        <dbReference type="ChEBI" id="CHEBI:15377"/>
        <dbReference type="ChEBI" id="CHEBI:15378"/>
        <dbReference type="ChEBI" id="CHEBI:18036"/>
        <dbReference type="ChEBI" id="CHEBI:58462"/>
        <dbReference type="ChEBI" id="CHEBI:61032"/>
        <dbReference type="EC" id="4.1.2.50"/>
    </reaction>
</comment>
<evidence type="ECO:0000313" key="8">
    <source>
        <dbReference type="Proteomes" id="UP000245790"/>
    </source>
</evidence>
<organism evidence="7 8">
    <name type="scientific">Pleionea mediterranea</name>
    <dbReference type="NCBI Taxonomy" id="523701"/>
    <lineage>
        <taxon>Bacteria</taxon>
        <taxon>Pseudomonadati</taxon>
        <taxon>Pseudomonadota</taxon>
        <taxon>Gammaproteobacteria</taxon>
        <taxon>Oceanospirillales</taxon>
        <taxon>Pleioneaceae</taxon>
        <taxon>Pleionea</taxon>
    </lineage>
</organism>